<dbReference type="Pfam" id="PF03473">
    <property type="entry name" value="MOSC"/>
    <property type="match status" value="1"/>
</dbReference>
<organism evidence="2 3">
    <name type="scientific">Bacillus xiapuensis</name>
    <dbReference type="NCBI Taxonomy" id="2014075"/>
    <lineage>
        <taxon>Bacteria</taxon>
        <taxon>Bacillati</taxon>
        <taxon>Bacillota</taxon>
        <taxon>Bacilli</taxon>
        <taxon>Bacillales</taxon>
        <taxon>Bacillaceae</taxon>
        <taxon>Bacillus</taxon>
    </lineage>
</organism>
<dbReference type="SUPFAM" id="SSF50800">
    <property type="entry name" value="PK beta-barrel domain-like"/>
    <property type="match status" value="1"/>
</dbReference>
<evidence type="ECO:0000259" key="1">
    <source>
        <dbReference type="PROSITE" id="PS51340"/>
    </source>
</evidence>
<dbReference type="PANTHER" id="PTHR36930:SF1">
    <property type="entry name" value="MOSC DOMAIN-CONTAINING PROTEIN"/>
    <property type="match status" value="1"/>
</dbReference>
<dbReference type="Gene3D" id="2.40.33.20">
    <property type="entry name" value="PK beta-barrel domain-like"/>
    <property type="match status" value="1"/>
</dbReference>
<accession>A0ABU6NBD2</accession>
<dbReference type="RefSeq" id="WP_327967737.1">
    <property type="nucleotide sequence ID" value="NZ_JARMQG010000112.1"/>
</dbReference>
<feature type="domain" description="MOSC" evidence="1">
    <location>
        <begin position="27"/>
        <end position="176"/>
    </location>
</feature>
<gene>
    <name evidence="2" type="ORF">P4447_09965</name>
</gene>
<evidence type="ECO:0000313" key="3">
    <source>
        <dbReference type="Proteomes" id="UP001330749"/>
    </source>
</evidence>
<dbReference type="PROSITE" id="PS51340">
    <property type="entry name" value="MOSC"/>
    <property type="match status" value="1"/>
</dbReference>
<comment type="caution">
    <text evidence="2">The sequence shown here is derived from an EMBL/GenBank/DDBJ whole genome shotgun (WGS) entry which is preliminary data.</text>
</comment>
<keyword evidence="3" id="KW-1185">Reference proteome</keyword>
<name>A0ABU6NBD2_9BACI</name>
<dbReference type="InterPro" id="IPR005302">
    <property type="entry name" value="MoCF_Sase_C"/>
</dbReference>
<dbReference type="InterPro" id="IPR011037">
    <property type="entry name" value="Pyrv_Knase-like_insert_dom_sf"/>
</dbReference>
<reference evidence="2 3" key="1">
    <citation type="submission" date="2023-03" db="EMBL/GenBank/DDBJ databases">
        <title>Bacillus Genome Sequencing.</title>
        <authorList>
            <person name="Dunlap C."/>
        </authorList>
    </citation>
    <scope>NUCLEOTIDE SEQUENCE [LARGE SCALE GENOMIC DNA]</scope>
    <source>
        <strain evidence="2 3">B-14544</strain>
    </source>
</reference>
<dbReference type="Proteomes" id="UP001330749">
    <property type="component" value="Unassembled WGS sequence"/>
</dbReference>
<protein>
    <submittedName>
        <fullName evidence="2">MOSC domain-containing protein</fullName>
    </submittedName>
</protein>
<proteinExistence type="predicted"/>
<evidence type="ECO:0000313" key="2">
    <source>
        <dbReference type="EMBL" id="MED3562781.1"/>
    </source>
</evidence>
<sequence length="188" mass="20819">MLEEKEKSPILGTVIAVSLSKKHTFSKENQEIIKLVKGFGVEGDAHFGSKVKHRSRVAQNPNQPNLRQVHLIQNELFEELADRFNIKPGQMGENITTVGINLLELPPDTILSIGESAIIKVTGLRNPCAQIDHFKQGLLKAVLDKDSDGNLKRKAGIMGVILQSGEVKPGDTIRIDLPSRPYKKLERV</sequence>
<dbReference type="InterPro" id="IPR052716">
    <property type="entry name" value="MOSC_domain"/>
</dbReference>
<dbReference type="EMBL" id="JARMQG010000112">
    <property type="protein sequence ID" value="MED3562781.1"/>
    <property type="molecule type" value="Genomic_DNA"/>
</dbReference>
<dbReference type="PANTHER" id="PTHR36930">
    <property type="entry name" value="METAL-SULFUR CLUSTER BIOSYNTHESIS PROTEINS YUAD-RELATED"/>
    <property type="match status" value="1"/>
</dbReference>